<reference evidence="9 10" key="1">
    <citation type="submission" date="2015-10" db="EMBL/GenBank/DDBJ databases">
        <title>Draft genomes sequences of Candida glabrata isolates 1A, 1B, 2A, 2B, 3A and 3B.</title>
        <authorList>
            <person name="Haavelsrud O.E."/>
            <person name="Gaustad P."/>
        </authorList>
    </citation>
    <scope>NUCLEOTIDE SEQUENCE [LARGE SCALE GENOMIC DNA]</scope>
    <source>
        <strain evidence="9">910700640</strain>
    </source>
</reference>
<evidence type="ECO:0000256" key="2">
    <source>
        <dbReference type="ARBA" id="ARBA00008072"/>
    </source>
</evidence>
<proteinExistence type="inferred from homology"/>
<name>A0A0W0DCY1_CANGB</name>
<comment type="cofactor">
    <cofactor evidence="1 6">
        <name>Zn(2+)</name>
        <dbReference type="ChEBI" id="CHEBI:29105"/>
    </cofactor>
</comment>
<dbReference type="InterPro" id="IPR036291">
    <property type="entry name" value="NAD(P)-bd_dom_sf"/>
</dbReference>
<evidence type="ECO:0000256" key="1">
    <source>
        <dbReference type="ARBA" id="ARBA00001947"/>
    </source>
</evidence>
<dbReference type="VEuPathDB" id="FungiDB:CAGL0D00198g"/>
<dbReference type="GO" id="GO:0000721">
    <property type="term" value="F:(R,R)-butanediol dehydrogenase activity"/>
    <property type="evidence" value="ECO:0007669"/>
    <property type="project" value="EnsemblFungi"/>
</dbReference>
<dbReference type="InterPro" id="IPR013154">
    <property type="entry name" value="ADH-like_N"/>
</dbReference>
<dbReference type="GO" id="GO:0008270">
    <property type="term" value="F:zinc ion binding"/>
    <property type="evidence" value="ECO:0007669"/>
    <property type="project" value="InterPro"/>
</dbReference>
<dbReference type="GO" id="GO:0034079">
    <property type="term" value="P:butanediol biosynthetic process"/>
    <property type="evidence" value="ECO:0007669"/>
    <property type="project" value="EnsemblFungi"/>
</dbReference>
<feature type="domain" description="Alcohol dehydrogenase-like C-terminal" evidence="7">
    <location>
        <begin position="200"/>
        <end position="332"/>
    </location>
</feature>
<organism evidence="9 10">
    <name type="scientific">Candida glabrata</name>
    <name type="common">Yeast</name>
    <name type="synonym">Torulopsis glabrata</name>
    <dbReference type="NCBI Taxonomy" id="5478"/>
    <lineage>
        <taxon>Eukaryota</taxon>
        <taxon>Fungi</taxon>
        <taxon>Dikarya</taxon>
        <taxon>Ascomycota</taxon>
        <taxon>Saccharomycotina</taxon>
        <taxon>Saccharomycetes</taxon>
        <taxon>Saccharomycetales</taxon>
        <taxon>Saccharomycetaceae</taxon>
        <taxon>Nakaseomyces</taxon>
    </lineage>
</organism>
<evidence type="ECO:0000256" key="4">
    <source>
        <dbReference type="ARBA" id="ARBA00022833"/>
    </source>
</evidence>
<keyword evidence="4 6" id="KW-0862">Zinc</keyword>
<protein>
    <submittedName>
        <fullName evidence="9">(R,R)-butanediol dehydrogenase</fullName>
    </submittedName>
</protein>
<dbReference type="InterPro" id="IPR013149">
    <property type="entry name" value="ADH-like_C"/>
</dbReference>
<evidence type="ECO:0000313" key="10">
    <source>
        <dbReference type="Proteomes" id="UP000054886"/>
    </source>
</evidence>
<dbReference type="AlphaFoldDB" id="A0A0W0DCY1"/>
<dbReference type="PANTHER" id="PTHR43161">
    <property type="entry name" value="SORBITOL DEHYDROGENASE"/>
    <property type="match status" value="1"/>
</dbReference>
<keyword evidence="5" id="KW-0560">Oxidoreductase</keyword>
<dbReference type="Pfam" id="PF08240">
    <property type="entry name" value="ADH_N"/>
    <property type="match status" value="1"/>
</dbReference>
<feature type="domain" description="Alcohol dehydrogenase-like N-terminal" evidence="8">
    <location>
        <begin position="26"/>
        <end position="162"/>
    </location>
</feature>
<evidence type="ECO:0000259" key="7">
    <source>
        <dbReference type="Pfam" id="PF00107"/>
    </source>
</evidence>
<dbReference type="VEuPathDB" id="FungiDB:GW608_I00077"/>
<evidence type="ECO:0000256" key="3">
    <source>
        <dbReference type="ARBA" id="ARBA00022723"/>
    </source>
</evidence>
<dbReference type="PhylomeDB" id="A0A0W0DCY1"/>
<comment type="similarity">
    <text evidence="2 6">Belongs to the zinc-containing alcohol dehydrogenase family.</text>
</comment>
<evidence type="ECO:0000259" key="8">
    <source>
        <dbReference type="Pfam" id="PF08240"/>
    </source>
</evidence>
<dbReference type="Gene3D" id="3.90.180.10">
    <property type="entry name" value="Medium-chain alcohol dehydrogenases, catalytic domain"/>
    <property type="match status" value="1"/>
</dbReference>
<dbReference type="VEuPathDB" id="FungiDB:GWK60_I00077"/>
<keyword evidence="3 6" id="KW-0479">Metal-binding</keyword>
<dbReference type="SUPFAM" id="SSF50129">
    <property type="entry name" value="GroES-like"/>
    <property type="match status" value="1"/>
</dbReference>
<dbReference type="CDD" id="cd08233">
    <property type="entry name" value="butanediol_DH_like"/>
    <property type="match status" value="1"/>
</dbReference>
<dbReference type="Proteomes" id="UP000054886">
    <property type="component" value="Unassembled WGS sequence"/>
</dbReference>
<evidence type="ECO:0000256" key="5">
    <source>
        <dbReference type="ARBA" id="ARBA00023002"/>
    </source>
</evidence>
<evidence type="ECO:0000313" key="9">
    <source>
        <dbReference type="EMBL" id="KTA96708.1"/>
    </source>
</evidence>
<dbReference type="PANTHER" id="PTHR43161:SF23">
    <property type="entry name" value="(R,R)-BUTANEDIOL DEHYDROGENASE-RELATED"/>
    <property type="match status" value="1"/>
</dbReference>
<dbReference type="InterPro" id="IPR011032">
    <property type="entry name" value="GroES-like_sf"/>
</dbReference>
<dbReference type="GO" id="GO:0005737">
    <property type="term" value="C:cytoplasm"/>
    <property type="evidence" value="ECO:0007669"/>
    <property type="project" value="TreeGrafter"/>
</dbReference>
<gene>
    <name evidence="9" type="ORF">AO440_003807</name>
</gene>
<dbReference type="OMA" id="AMGHEMS"/>
<dbReference type="Pfam" id="PF00107">
    <property type="entry name" value="ADH_zinc_N"/>
    <property type="match status" value="1"/>
</dbReference>
<dbReference type="EMBL" id="LLZZ01000169">
    <property type="protein sequence ID" value="KTA96708.1"/>
    <property type="molecule type" value="Genomic_DNA"/>
</dbReference>
<dbReference type="VEuPathDB" id="FungiDB:GVI51_D00077"/>
<dbReference type="PROSITE" id="PS00059">
    <property type="entry name" value="ADH_ZINC"/>
    <property type="match status" value="1"/>
</dbReference>
<accession>A0A0W0DCY1</accession>
<dbReference type="InterPro" id="IPR002328">
    <property type="entry name" value="ADH_Zn_CS"/>
</dbReference>
<evidence type="ECO:0000256" key="6">
    <source>
        <dbReference type="RuleBase" id="RU361277"/>
    </source>
</evidence>
<comment type="caution">
    <text evidence="9">The sequence shown here is derived from an EMBL/GenBank/DDBJ whole genome shotgun (WGS) entry which is preliminary data.</text>
</comment>
<dbReference type="SUPFAM" id="SSF51735">
    <property type="entry name" value="NAD(P)-binding Rossmann-fold domains"/>
    <property type="match status" value="1"/>
</dbReference>
<dbReference type="Gene3D" id="3.40.50.720">
    <property type="entry name" value="NAD(P)-binding Rossmann-like Domain"/>
    <property type="match status" value="1"/>
</dbReference>
<sequence length="383" mass="41765">MRSLAYFKTGDIHFTDKIDTPKINNDHELMIDVAWCGICGTDLHEFLEGPIFMPKDGDTHYLSGLDLPLPMGHEMSGIVKEVGKGVTRFKPGDRVVIEATTSCGDTHRWPKSKVAKGELCPACEMGLPNCCTHGSFQGLGSVGGGFAEQVVVGEKHVVKIPDKLPLDVAALVEPLSVAWHAARLAEFKEGSNALVLGSGPIGLAMILALKGMKAGKIVVSEPAKLRRELAEKLNVVVFNPTHTRAQNAIEKLKELSPKDHGFDYTFDCSGVQDTFNAAVKAACIQGHIVNVAIWGPKPVAFHPMDMTYGEKKLTGTMGYVTRDFEEVVDAIDKGYISIEECKLLITGRVKLEDGMEKGFHELIEHKETNVKILLTPNNHGELQ</sequence>
<dbReference type="OrthoDB" id="5363962at2759"/>
<dbReference type="VEuPathDB" id="FungiDB:B1J91_D00198g"/>